<dbReference type="HOGENOM" id="CLU_832756_0_0_1"/>
<organism evidence="2 3">
    <name type="scientific">Paramecium tetraurelia</name>
    <dbReference type="NCBI Taxonomy" id="5888"/>
    <lineage>
        <taxon>Eukaryota</taxon>
        <taxon>Sar</taxon>
        <taxon>Alveolata</taxon>
        <taxon>Ciliophora</taxon>
        <taxon>Intramacronucleata</taxon>
        <taxon>Oligohymenophorea</taxon>
        <taxon>Peniculida</taxon>
        <taxon>Parameciidae</taxon>
        <taxon>Paramecium</taxon>
    </lineage>
</organism>
<feature type="transmembrane region" description="Helical" evidence="1">
    <location>
        <begin position="106"/>
        <end position="128"/>
    </location>
</feature>
<gene>
    <name evidence="2" type="ORF">GSPATT00029456001</name>
</gene>
<keyword evidence="3" id="KW-1185">Reference proteome</keyword>
<dbReference type="InParanoid" id="A0BJV9"/>
<name>A0BJV9_PARTE</name>
<evidence type="ECO:0008006" key="4">
    <source>
        <dbReference type="Google" id="ProtNLM"/>
    </source>
</evidence>
<dbReference type="KEGG" id="ptm:GSPATT00029456001"/>
<dbReference type="AlphaFoldDB" id="A0BJV9"/>
<sequence length="334" mass="38841">MYINSKLNNTWKKSQNSLLLVQFRNNTNFAFTLDKPNEKIHQSEGVVVEISRIDQKLIISQPHHHSQELISRCVSIFIYFFQRRKLTLLLSQYCSLRNKSAHGQKLFMLFLNLLCVSLAETSCGLLLVSQRRCKASSTFCTINIFLSLRSNTICNQQNQTNISPEKLESRYKKEQKKTLKQLLTLKTISKISFMVESLVLYLIVVLRYDLIYTKIFNLSKPSISIAYKCCDANQKIEPIPMQQSGQLICFYQNVPLLTMSNYMSREISSTVQTHQTLTTMNVEKFLNHKIFFYYYDYQGSVYKIFILYLCAVSGNSENICEQTETFFNCIIVPV</sequence>
<dbReference type="RefSeq" id="XP_001426224.1">
    <property type="nucleotide sequence ID" value="XM_001426187.1"/>
</dbReference>
<evidence type="ECO:0000313" key="3">
    <source>
        <dbReference type="Proteomes" id="UP000000600"/>
    </source>
</evidence>
<keyword evidence="1" id="KW-0472">Membrane</keyword>
<evidence type="ECO:0000313" key="2">
    <source>
        <dbReference type="EMBL" id="CAK58826.1"/>
    </source>
</evidence>
<dbReference type="GeneID" id="5012008"/>
<keyword evidence="1" id="KW-0812">Transmembrane</keyword>
<proteinExistence type="predicted"/>
<dbReference type="Proteomes" id="UP000000600">
    <property type="component" value="Unassembled WGS sequence"/>
</dbReference>
<dbReference type="EMBL" id="CT867998">
    <property type="protein sequence ID" value="CAK58826.1"/>
    <property type="molecule type" value="Genomic_DNA"/>
</dbReference>
<keyword evidence="1" id="KW-1133">Transmembrane helix</keyword>
<accession>A0BJV9</accession>
<reference evidence="2 3" key="1">
    <citation type="journal article" date="2006" name="Nature">
        <title>Global trends of whole-genome duplications revealed by the ciliate Paramecium tetraurelia.</title>
        <authorList>
            <consortium name="Genoscope"/>
            <person name="Aury J.-M."/>
            <person name="Jaillon O."/>
            <person name="Duret L."/>
            <person name="Noel B."/>
            <person name="Jubin C."/>
            <person name="Porcel B.M."/>
            <person name="Segurens B."/>
            <person name="Daubin V."/>
            <person name="Anthouard V."/>
            <person name="Aiach N."/>
            <person name="Arnaiz O."/>
            <person name="Billaut A."/>
            <person name="Beisson J."/>
            <person name="Blanc I."/>
            <person name="Bouhouche K."/>
            <person name="Camara F."/>
            <person name="Duharcourt S."/>
            <person name="Guigo R."/>
            <person name="Gogendeau D."/>
            <person name="Katinka M."/>
            <person name="Keller A.-M."/>
            <person name="Kissmehl R."/>
            <person name="Klotz C."/>
            <person name="Koll F."/>
            <person name="Le Moue A."/>
            <person name="Lepere C."/>
            <person name="Malinsky S."/>
            <person name="Nowacki M."/>
            <person name="Nowak J.K."/>
            <person name="Plattner H."/>
            <person name="Poulain J."/>
            <person name="Ruiz F."/>
            <person name="Serrano V."/>
            <person name="Zagulski M."/>
            <person name="Dessen P."/>
            <person name="Betermier M."/>
            <person name="Weissenbach J."/>
            <person name="Scarpelli C."/>
            <person name="Schachter V."/>
            <person name="Sperling L."/>
            <person name="Meyer E."/>
            <person name="Cohen J."/>
            <person name="Wincker P."/>
        </authorList>
    </citation>
    <scope>NUCLEOTIDE SEQUENCE [LARGE SCALE GENOMIC DNA]</scope>
    <source>
        <strain evidence="2 3">Stock d4-2</strain>
    </source>
</reference>
<evidence type="ECO:0000256" key="1">
    <source>
        <dbReference type="SAM" id="Phobius"/>
    </source>
</evidence>
<protein>
    <recommendedName>
        <fullName evidence="4">Transmembrane protein</fullName>
    </recommendedName>
</protein>